<keyword evidence="4" id="KW-0677">Repeat</keyword>
<dbReference type="GO" id="GO:0048306">
    <property type="term" value="F:calcium-dependent protein binding"/>
    <property type="evidence" value="ECO:0007669"/>
    <property type="project" value="UniProtKB-ARBA"/>
</dbReference>
<dbReference type="AlphaFoldDB" id="A0A8H6XGZ6"/>
<reference evidence="8" key="1">
    <citation type="submission" date="2020-05" db="EMBL/GenBank/DDBJ databases">
        <title>Mycena genomes resolve the evolution of fungal bioluminescence.</title>
        <authorList>
            <person name="Tsai I.J."/>
        </authorList>
    </citation>
    <scope>NUCLEOTIDE SEQUENCE</scope>
    <source>
        <strain evidence="8">CCC161011</strain>
    </source>
</reference>
<dbReference type="OrthoDB" id="163438at2759"/>
<keyword evidence="3" id="KW-0479">Metal-binding</keyword>
<dbReference type="Proteomes" id="UP000620124">
    <property type="component" value="Unassembled WGS sequence"/>
</dbReference>
<evidence type="ECO:0000313" key="9">
    <source>
        <dbReference type="Proteomes" id="UP000620124"/>
    </source>
</evidence>
<feature type="domain" description="EF-hand" evidence="7">
    <location>
        <begin position="625"/>
        <end position="660"/>
    </location>
</feature>
<protein>
    <submittedName>
        <fullName evidence="8">WD40 repeat-like protein</fullName>
    </submittedName>
</protein>
<dbReference type="CDD" id="cd00030">
    <property type="entry name" value="C2"/>
    <property type="match status" value="1"/>
</dbReference>
<evidence type="ECO:0000256" key="3">
    <source>
        <dbReference type="ARBA" id="ARBA00022723"/>
    </source>
</evidence>
<evidence type="ECO:0000256" key="4">
    <source>
        <dbReference type="ARBA" id="ARBA00022737"/>
    </source>
</evidence>
<organism evidence="8 9">
    <name type="scientific">Mycena venus</name>
    <dbReference type="NCBI Taxonomy" id="2733690"/>
    <lineage>
        <taxon>Eukaryota</taxon>
        <taxon>Fungi</taxon>
        <taxon>Dikarya</taxon>
        <taxon>Basidiomycota</taxon>
        <taxon>Agaricomycotina</taxon>
        <taxon>Agaricomycetes</taxon>
        <taxon>Agaricomycetidae</taxon>
        <taxon>Agaricales</taxon>
        <taxon>Marasmiineae</taxon>
        <taxon>Mycenaceae</taxon>
        <taxon>Mycena</taxon>
    </lineage>
</organism>
<dbReference type="SMART" id="SM00054">
    <property type="entry name" value="EFh"/>
    <property type="match status" value="2"/>
</dbReference>
<proteinExistence type="predicted"/>
<dbReference type="InterPro" id="IPR002048">
    <property type="entry name" value="EF_hand_dom"/>
</dbReference>
<keyword evidence="2" id="KW-0963">Cytoplasm</keyword>
<dbReference type="SMART" id="SM00239">
    <property type="entry name" value="C2"/>
    <property type="match status" value="1"/>
</dbReference>
<comment type="caution">
    <text evidence="8">The sequence shown here is derived from an EMBL/GenBank/DDBJ whole genome shotgun (WGS) entry which is preliminary data.</text>
</comment>
<dbReference type="InterPro" id="IPR011992">
    <property type="entry name" value="EF-hand-dom_pair"/>
</dbReference>
<keyword evidence="5" id="KW-0106">Calcium</keyword>
<dbReference type="Pfam" id="PF00168">
    <property type="entry name" value="C2"/>
    <property type="match status" value="1"/>
</dbReference>
<evidence type="ECO:0000256" key="1">
    <source>
        <dbReference type="ARBA" id="ARBA00004496"/>
    </source>
</evidence>
<dbReference type="Pfam" id="PF24883">
    <property type="entry name" value="NPHP3_N"/>
    <property type="match status" value="1"/>
</dbReference>
<feature type="domain" description="C2" evidence="6">
    <location>
        <begin position="1"/>
        <end position="115"/>
    </location>
</feature>
<evidence type="ECO:0000256" key="5">
    <source>
        <dbReference type="ARBA" id="ARBA00022837"/>
    </source>
</evidence>
<dbReference type="SUPFAM" id="SSF49562">
    <property type="entry name" value="C2 domain (Calcium/lipid-binding domain, CaLB)"/>
    <property type="match status" value="1"/>
</dbReference>
<evidence type="ECO:0000256" key="2">
    <source>
        <dbReference type="ARBA" id="ARBA00022490"/>
    </source>
</evidence>
<dbReference type="PANTHER" id="PTHR46212:SF3">
    <property type="entry name" value="GH27120P"/>
    <property type="match status" value="1"/>
</dbReference>
<dbReference type="PROSITE" id="PS00018">
    <property type="entry name" value="EF_HAND_1"/>
    <property type="match status" value="1"/>
</dbReference>
<dbReference type="InterPro" id="IPR035892">
    <property type="entry name" value="C2_domain_sf"/>
</dbReference>
<evidence type="ECO:0000259" key="6">
    <source>
        <dbReference type="PROSITE" id="PS50004"/>
    </source>
</evidence>
<accession>A0A8H6XGZ6</accession>
<comment type="subcellular location">
    <subcellularLocation>
        <location evidence="1">Cytoplasm</location>
    </subcellularLocation>
</comment>
<dbReference type="InterPro" id="IPR056884">
    <property type="entry name" value="NPHP3-like_N"/>
</dbReference>
<gene>
    <name evidence="8" type="ORF">MVEN_01869200</name>
</gene>
<dbReference type="PROSITE" id="PS50004">
    <property type="entry name" value="C2"/>
    <property type="match status" value="1"/>
</dbReference>
<dbReference type="Pfam" id="PF13833">
    <property type="entry name" value="EF-hand_8"/>
    <property type="match status" value="1"/>
</dbReference>
<dbReference type="SUPFAM" id="SSF52540">
    <property type="entry name" value="P-loop containing nucleoside triphosphate hydrolases"/>
    <property type="match status" value="1"/>
</dbReference>
<dbReference type="SUPFAM" id="SSF47473">
    <property type="entry name" value="EF-hand"/>
    <property type="match status" value="1"/>
</dbReference>
<evidence type="ECO:0000313" key="8">
    <source>
        <dbReference type="EMBL" id="KAF7341328.1"/>
    </source>
</evidence>
<dbReference type="InterPro" id="IPR051426">
    <property type="entry name" value="Peflin/Sorcin_CaBP"/>
</dbReference>
<dbReference type="EMBL" id="JACAZI010000018">
    <property type="protein sequence ID" value="KAF7341328.1"/>
    <property type="molecule type" value="Genomic_DNA"/>
</dbReference>
<dbReference type="InterPro" id="IPR027417">
    <property type="entry name" value="P-loop_NTPase"/>
</dbReference>
<dbReference type="InterPro" id="IPR000008">
    <property type="entry name" value="C2_dom"/>
</dbReference>
<dbReference type="GO" id="GO:0005509">
    <property type="term" value="F:calcium ion binding"/>
    <property type="evidence" value="ECO:0007669"/>
    <property type="project" value="InterPro"/>
</dbReference>
<evidence type="ECO:0000259" key="7">
    <source>
        <dbReference type="PROSITE" id="PS50222"/>
    </source>
</evidence>
<dbReference type="Gene3D" id="2.60.40.150">
    <property type="entry name" value="C2 domain"/>
    <property type="match status" value="1"/>
</dbReference>
<dbReference type="Gene3D" id="3.40.50.300">
    <property type="entry name" value="P-loop containing nucleotide triphosphate hydrolases"/>
    <property type="match status" value="1"/>
</dbReference>
<name>A0A8H6XGZ6_9AGAR</name>
<sequence length="737" mass="81929">MVSLDSTPMSPNYLLLVRTVEGMERIGWLRHKPNLFVAIHWDGVEVQRTPTIKRQLAPKWEYLMKISAAPSSTISLRLFHDSSFPLMGDECLGTLDITVSELRELCRSDKETKVVKLRLTSAEANLTGKAATTISVCLMTDNEAAEMAAATAPKDGAKSSATMGAAEIVAQAVSTAVQFESALGVLTSKLEIIVGIGDQIAAIHPYANIAWKVLTSVYQVAKRQRDTDAKFVTLVETMVDVYSFVGDVESLPRKIKSLENKALAIVQQTVECALFIQEYTSRNFRDRAVQGIWNRTEQKIDELSAAFRKLKESSDDRLKIESFFVSTKILGGVERLEQSDMLKKLNPVDMNASLRDECLPGTRRKTLDDIAEWVTVTPGPTNVLWLSGVAGSGKSTISTTVSESFREIDRLGAFLFFDRNHSTRSDPGAVIRTIAYSLALFNSHIGDAISATIRRGPAIVNAPIRKQFKTLLLDPLKSAEQHIQGSILIILDALDECGDVRSRAPLLSLLAEEFPNIPPLFRLLITSRREPDIADKFASRFLEMDMGAVSNEESLWNRFTSVDTDRSGAVMDRSGEITAVELKCALMKGGDWTSFDLDTVKHLMTIFDTDHSGTITFNEFLGLWKYLMDWQDKFNDFDADRSGSIDLEEMDKALKSFGYKLSPHLIMLVQRKYDAKAFAPLASNPQTGVGAISFDRFVRACAVIRQLHESFLRLDTNGDGWIDIGYEVFMEMALSPP</sequence>
<dbReference type="Gene3D" id="1.10.238.10">
    <property type="entry name" value="EF-hand"/>
    <property type="match status" value="1"/>
</dbReference>
<dbReference type="PROSITE" id="PS50222">
    <property type="entry name" value="EF_HAND_2"/>
    <property type="match status" value="1"/>
</dbReference>
<dbReference type="InterPro" id="IPR018247">
    <property type="entry name" value="EF_Hand_1_Ca_BS"/>
</dbReference>
<dbReference type="CDD" id="cd16180">
    <property type="entry name" value="EFh_PEF_Group_I"/>
    <property type="match status" value="1"/>
</dbReference>
<keyword evidence="9" id="KW-1185">Reference proteome</keyword>
<dbReference type="PANTHER" id="PTHR46212">
    <property type="entry name" value="PEFLIN"/>
    <property type="match status" value="1"/>
</dbReference>
<dbReference type="Pfam" id="PF13202">
    <property type="entry name" value="EF-hand_5"/>
    <property type="match status" value="1"/>
</dbReference>
<dbReference type="GO" id="GO:0005737">
    <property type="term" value="C:cytoplasm"/>
    <property type="evidence" value="ECO:0007669"/>
    <property type="project" value="UniProtKB-SubCell"/>
</dbReference>